<feature type="transmembrane region" description="Helical" evidence="2">
    <location>
        <begin position="281"/>
        <end position="298"/>
    </location>
</feature>
<dbReference type="Pfam" id="PF10101">
    <property type="entry name" value="DUF2339"/>
    <property type="match status" value="1"/>
</dbReference>
<name>A0ABS0DDR7_9NOCA</name>
<feature type="transmembrane region" description="Helical" evidence="2">
    <location>
        <begin position="64"/>
        <end position="87"/>
    </location>
</feature>
<reference evidence="3 4" key="1">
    <citation type="submission" date="2020-10" db="EMBL/GenBank/DDBJ databases">
        <title>Identification of Nocardia species via Next-generation sequencing and recognition of intraspecies genetic diversity.</title>
        <authorList>
            <person name="Li P."/>
            <person name="Li P."/>
            <person name="Lu B."/>
        </authorList>
    </citation>
    <scope>NUCLEOTIDE SEQUENCE [LARGE SCALE GENOMIC DNA]</scope>
    <source>
        <strain evidence="3 4">BJ06-0143</strain>
    </source>
</reference>
<keyword evidence="4" id="KW-1185">Reference proteome</keyword>
<feature type="transmembrane region" description="Helical" evidence="2">
    <location>
        <begin position="221"/>
        <end position="241"/>
    </location>
</feature>
<feature type="region of interest" description="Disordered" evidence="1">
    <location>
        <begin position="577"/>
        <end position="625"/>
    </location>
</feature>
<feature type="transmembrane region" description="Helical" evidence="2">
    <location>
        <begin position="361"/>
        <end position="377"/>
    </location>
</feature>
<evidence type="ECO:0000313" key="4">
    <source>
        <dbReference type="Proteomes" id="UP000707731"/>
    </source>
</evidence>
<dbReference type="PANTHER" id="PTHR38434">
    <property type="entry name" value="BLL2549 PROTEIN"/>
    <property type="match status" value="1"/>
</dbReference>
<dbReference type="InterPro" id="IPR019286">
    <property type="entry name" value="DUF2339_TM"/>
</dbReference>
<dbReference type="PANTHER" id="PTHR38434:SF1">
    <property type="entry name" value="BLL2549 PROTEIN"/>
    <property type="match status" value="1"/>
</dbReference>
<feature type="transmembrane region" description="Helical" evidence="2">
    <location>
        <begin position="330"/>
        <end position="349"/>
    </location>
</feature>
<sequence>MPWPGGPYVPRPGYGPGYGAAPIPRPWGAGPGAPRPGVGVPAGPGRSVAQATPWWQRDGMISRVLAVAGVAVTLIGVVMLLVLAAQAGFFGPVPRVVAGAVFSAVLVGTGIRVSGRTGGRVGGIALAATGIAGGYLDVVAVTAVYDWLHPVPGFGVALAVAAGGVALAMRWKSQPLAVLVVAGAALSAPFVTTETVLVTFLIVLQVSCLPVQRVRDWPYLHVVRTLPVVIAALVFVAVAAIDTPSEHVGTLMTAAVAIAVVGLAGALLVTRVRPGDLTASLALAAAATPLLVAAPALLERRVAVGVALGYAAVLLAVSVAHLIPRLRAATGIAGHTALVTAVVGAVALLEACVGGTDSRTLPTALFLVALGFTGVAGQQRSRVAAGLGAAFGVIGGLAFLADAGPETLASPGVAGDVLGTDTAVAAIAGLAVLAVTMWSLRRLGAVNAPAPGTGGSVVGVAASVAALYLLTAVSVAVGVAVGGVDGFVVGHSVATILWMVSATGALLYGLRNLSAASGAIAKVALGSGLLLTAAAIAKLFLFDLATLDGFVRVIAFLAVGVLLLLTGTRYARAFAEAGERGNRSRPEGGSPRPVGGGSVGTTTAGGDDETGGGEARAAGDQSSSS</sequence>
<organism evidence="3 4">
    <name type="scientific">Nocardia higoensis</name>
    <dbReference type="NCBI Taxonomy" id="228599"/>
    <lineage>
        <taxon>Bacteria</taxon>
        <taxon>Bacillati</taxon>
        <taxon>Actinomycetota</taxon>
        <taxon>Actinomycetes</taxon>
        <taxon>Mycobacteriales</taxon>
        <taxon>Nocardiaceae</taxon>
        <taxon>Nocardia</taxon>
    </lineage>
</organism>
<evidence type="ECO:0000256" key="1">
    <source>
        <dbReference type="SAM" id="MobiDB-lite"/>
    </source>
</evidence>
<protein>
    <submittedName>
        <fullName evidence="3">DUF2339 domain-containing protein</fullName>
    </submittedName>
</protein>
<feature type="transmembrane region" description="Helical" evidence="2">
    <location>
        <begin position="452"/>
        <end position="481"/>
    </location>
</feature>
<keyword evidence="2" id="KW-0472">Membrane</keyword>
<feature type="transmembrane region" description="Helical" evidence="2">
    <location>
        <begin position="520"/>
        <end position="541"/>
    </location>
</feature>
<comment type="caution">
    <text evidence="3">The sequence shown here is derived from an EMBL/GenBank/DDBJ whole genome shotgun (WGS) entry which is preliminary data.</text>
</comment>
<feature type="compositionally biased region" description="Low complexity" evidence="1">
    <location>
        <begin position="615"/>
        <end position="625"/>
    </location>
</feature>
<keyword evidence="2" id="KW-0812">Transmembrane</keyword>
<keyword evidence="2" id="KW-1133">Transmembrane helix</keyword>
<feature type="transmembrane region" description="Helical" evidence="2">
    <location>
        <begin position="247"/>
        <end position="269"/>
    </location>
</feature>
<feature type="transmembrane region" description="Helical" evidence="2">
    <location>
        <begin position="553"/>
        <end position="571"/>
    </location>
</feature>
<evidence type="ECO:0000313" key="3">
    <source>
        <dbReference type="EMBL" id="MBF6356569.1"/>
    </source>
</evidence>
<feature type="transmembrane region" description="Helical" evidence="2">
    <location>
        <begin position="93"/>
        <end position="111"/>
    </location>
</feature>
<feature type="transmembrane region" description="Helical" evidence="2">
    <location>
        <begin position="151"/>
        <end position="169"/>
    </location>
</feature>
<feature type="transmembrane region" description="Helical" evidence="2">
    <location>
        <begin position="304"/>
        <end position="323"/>
    </location>
</feature>
<feature type="transmembrane region" description="Helical" evidence="2">
    <location>
        <begin position="423"/>
        <end position="440"/>
    </location>
</feature>
<feature type="transmembrane region" description="Helical" evidence="2">
    <location>
        <begin position="384"/>
        <end position="403"/>
    </location>
</feature>
<gene>
    <name evidence="3" type="ORF">IU449_18805</name>
</gene>
<feature type="transmembrane region" description="Helical" evidence="2">
    <location>
        <begin position="123"/>
        <end position="145"/>
    </location>
</feature>
<proteinExistence type="predicted"/>
<dbReference type="EMBL" id="JADLQN010000003">
    <property type="protein sequence ID" value="MBF6356569.1"/>
    <property type="molecule type" value="Genomic_DNA"/>
</dbReference>
<feature type="compositionally biased region" description="Basic and acidic residues" evidence="1">
    <location>
        <begin position="577"/>
        <end position="586"/>
    </location>
</feature>
<feature type="transmembrane region" description="Helical" evidence="2">
    <location>
        <begin position="487"/>
        <end position="508"/>
    </location>
</feature>
<dbReference type="Proteomes" id="UP000707731">
    <property type="component" value="Unassembled WGS sequence"/>
</dbReference>
<accession>A0ABS0DDR7</accession>
<evidence type="ECO:0000256" key="2">
    <source>
        <dbReference type="SAM" id="Phobius"/>
    </source>
</evidence>